<dbReference type="Pfam" id="PF04480">
    <property type="entry name" value="DUF559"/>
    <property type="match status" value="1"/>
</dbReference>
<gene>
    <name evidence="2" type="ORF">G7068_02355</name>
</gene>
<dbReference type="InterPro" id="IPR007569">
    <property type="entry name" value="DUF559"/>
</dbReference>
<accession>A0A6G7XC38</accession>
<dbReference type="EMBL" id="CP049863">
    <property type="protein sequence ID" value="QIK62170.1"/>
    <property type="molecule type" value="Genomic_DNA"/>
</dbReference>
<protein>
    <submittedName>
        <fullName evidence="2">DUF559 domain-containing protein</fullName>
    </submittedName>
</protein>
<sequence length="276" mass="31073">MVAIRNLLRECGGIERTTRLRERGVTRAELDQAIAAKAIVQPQRGWIALTDADSLLVQAAKDHVVLSCVTQAKRLGLWVRETPKNVHVAPPGRGAKVRNKRLIVHWRSPPMLRSPFLLEDPIENVLNHLAECQPREDALVIWESALNKRMTDYSSLATLPLNGAARRLLEVCTPFSDSGLESLVCSRLSWLPCPISQQSFVLGHRVDVLIGQRLVLQIDGATHTGAQRTEDIKHDAELKLRGYEVIRVSYEQVMFRWEEVERQILGAIARGKHLAR</sequence>
<dbReference type="AlphaFoldDB" id="A0A6G7XC38"/>
<name>A0A6G7XC38_9MICO</name>
<evidence type="ECO:0000259" key="1">
    <source>
        <dbReference type="Pfam" id="PF04480"/>
    </source>
</evidence>
<dbReference type="RefSeq" id="WP_166288318.1">
    <property type="nucleotide sequence ID" value="NZ_CP049863.1"/>
</dbReference>
<dbReference type="Proteomes" id="UP000502677">
    <property type="component" value="Chromosome"/>
</dbReference>
<evidence type="ECO:0000313" key="2">
    <source>
        <dbReference type="EMBL" id="QIK62170.1"/>
    </source>
</evidence>
<keyword evidence="3" id="KW-1185">Reference proteome</keyword>
<dbReference type="KEGG" id="lvi:G7068_02355"/>
<reference evidence="2 3" key="1">
    <citation type="submission" date="2020-03" db="EMBL/GenBank/DDBJ databases">
        <title>Leucobacter sp. nov., isolated from beetles.</title>
        <authorList>
            <person name="Hyun D.-W."/>
            <person name="Bae J.-W."/>
        </authorList>
    </citation>
    <scope>NUCLEOTIDE SEQUENCE [LARGE SCALE GENOMIC DNA]</scope>
    <source>
        <strain evidence="2 3">HDW9C</strain>
    </source>
</reference>
<evidence type="ECO:0000313" key="3">
    <source>
        <dbReference type="Proteomes" id="UP000502677"/>
    </source>
</evidence>
<proteinExistence type="predicted"/>
<dbReference type="Gene3D" id="3.40.960.10">
    <property type="entry name" value="VSR Endonuclease"/>
    <property type="match status" value="1"/>
</dbReference>
<feature type="domain" description="DUF559" evidence="1">
    <location>
        <begin position="202"/>
        <end position="268"/>
    </location>
</feature>
<organism evidence="2 3">
    <name type="scientific">Leucobacter viscericola</name>
    <dbReference type="NCBI Taxonomy" id="2714935"/>
    <lineage>
        <taxon>Bacteria</taxon>
        <taxon>Bacillati</taxon>
        <taxon>Actinomycetota</taxon>
        <taxon>Actinomycetes</taxon>
        <taxon>Micrococcales</taxon>
        <taxon>Microbacteriaceae</taxon>
        <taxon>Leucobacter</taxon>
    </lineage>
</organism>